<protein>
    <submittedName>
        <fullName evidence="1">Uncharacterized protein</fullName>
    </submittedName>
</protein>
<evidence type="ECO:0000313" key="1">
    <source>
        <dbReference type="EMBL" id="SJM28776.1"/>
    </source>
</evidence>
<dbReference type="EMBL" id="FUIG01000013">
    <property type="protein sequence ID" value="SJM28776.1"/>
    <property type="molecule type" value="Genomic_DNA"/>
</dbReference>
<dbReference type="RefSeq" id="WP_165848420.1">
    <property type="nucleotide sequence ID" value="NZ_FUIG01000013.1"/>
</dbReference>
<name>A0A2P9ACC9_9HYPH</name>
<reference evidence="2" key="1">
    <citation type="submission" date="2016-12" db="EMBL/GenBank/DDBJ databases">
        <authorList>
            <person name="Brunel B."/>
        </authorList>
    </citation>
    <scope>NUCLEOTIDE SEQUENCE [LARGE SCALE GENOMIC DNA]</scope>
</reference>
<dbReference type="AlphaFoldDB" id="A0A2P9ACC9"/>
<dbReference type="Proteomes" id="UP000245698">
    <property type="component" value="Unassembled WGS sequence"/>
</dbReference>
<proteinExistence type="predicted"/>
<organism evidence="1 2">
    <name type="scientific">Mesorhizobium delmotii</name>
    <dbReference type="NCBI Taxonomy" id="1631247"/>
    <lineage>
        <taxon>Bacteria</taxon>
        <taxon>Pseudomonadati</taxon>
        <taxon>Pseudomonadota</taxon>
        <taxon>Alphaproteobacteria</taxon>
        <taxon>Hyphomicrobiales</taxon>
        <taxon>Phyllobacteriaceae</taxon>
        <taxon>Mesorhizobium</taxon>
    </lineage>
</organism>
<sequence>MSITAFHGIVNDCIFLLIFNPALVRNCDLRLVVAAEDFLPVLPQGQTCTAADSRNT</sequence>
<accession>A0A2P9ACC9</accession>
<evidence type="ECO:0000313" key="2">
    <source>
        <dbReference type="Proteomes" id="UP000245698"/>
    </source>
</evidence>
<gene>
    <name evidence="1" type="ORF">BQ8482_110706</name>
</gene>
<keyword evidence="2" id="KW-1185">Reference proteome</keyword>